<evidence type="ECO:0008006" key="7">
    <source>
        <dbReference type="Google" id="ProtNLM"/>
    </source>
</evidence>
<gene>
    <name evidence="3" type="ORF">GMI68_02660</name>
    <name evidence="4" type="ORF">J7S26_03880</name>
</gene>
<feature type="compositionally biased region" description="Acidic residues" evidence="1">
    <location>
        <begin position="450"/>
        <end position="459"/>
    </location>
</feature>
<dbReference type="AlphaFoldDB" id="A0A9E6MRH9"/>
<reference evidence="3 5" key="1">
    <citation type="submission" date="2019-11" db="EMBL/GenBank/DDBJ databases">
        <title>Eggerthellaceae novel genus isolated from the rectal contents of marmort.</title>
        <authorList>
            <person name="Zhang G."/>
        </authorList>
    </citation>
    <scope>NUCLEOTIDE SEQUENCE [LARGE SCALE GENOMIC DNA]</scope>
    <source>
        <strain evidence="5">zg-886</strain>
        <strain evidence="3">Zg-886</strain>
    </source>
</reference>
<name>A0A9E6MRH9_9ACTN</name>
<protein>
    <recommendedName>
        <fullName evidence="7">Peptidase C39-like domain-containing protein</fullName>
    </recommendedName>
</protein>
<feature type="region of interest" description="Disordered" evidence="1">
    <location>
        <begin position="447"/>
        <end position="475"/>
    </location>
</feature>
<dbReference type="EMBL" id="CP072829">
    <property type="protein sequence ID" value="QTU85053.1"/>
    <property type="molecule type" value="Genomic_DNA"/>
</dbReference>
<feature type="compositionally biased region" description="Basic and acidic residues" evidence="1">
    <location>
        <begin position="7"/>
        <end position="30"/>
    </location>
</feature>
<dbReference type="Proteomes" id="UP000636394">
    <property type="component" value="Unassembled WGS sequence"/>
</dbReference>
<evidence type="ECO:0000313" key="4">
    <source>
        <dbReference type="EMBL" id="QTU85053.1"/>
    </source>
</evidence>
<keyword evidence="2" id="KW-0472">Membrane</keyword>
<reference evidence="4" key="2">
    <citation type="submission" date="2021-04" db="EMBL/GenBank/DDBJ databases">
        <title>Novel species in family Eggerthellaceae.</title>
        <authorList>
            <person name="Zhang G."/>
        </authorList>
    </citation>
    <scope>NUCLEOTIDE SEQUENCE</scope>
    <source>
        <strain evidence="4">Zg-886</strain>
    </source>
</reference>
<dbReference type="RefSeq" id="WP_166338694.1">
    <property type="nucleotide sequence ID" value="NZ_CP072829.1"/>
</dbReference>
<feature type="transmembrane region" description="Helical" evidence="2">
    <location>
        <begin position="149"/>
        <end position="168"/>
    </location>
</feature>
<sequence length="475" mass="50268">MTYSMDNEARERARKRLEARTARLRDDKPRSSVAEKVASARQAFGGDRSTDALERRARHVRGARPRTVEEGSFDEYEQDDGFFDDDAEADVSAEDAKEPDDAWREDSEDARGGLDVQDAAKRVADGARTAAAGVASAAKGAVETLGARGLAIAAAIVAVFAILIVGIVQCTAAPPAEEASPEAEQQAEPEKPDTSKIDEAALEAVLGPDVTKKLVDEAQKNADVAWIASNPDKYADDGDVVQRRLLTLAATEPEAVPFVRAFPDKYPQESGEKTDQAPEKGTVPTYYMWDERWGYTVYSSTTFALTGSCPTALSMAYQGLTGNSDGTPFDMGALAERLGYMTEFSGTDAGFLQAVADEMGLACTHPEITADSIESALQSGAVLVFNVGAGDFTDGSSFVVAAGQNDDGTLQIHDPFSATNTAKSWDVQTVIDQTYALYAYTLADASDGAETGEGEDAGPDADGGQDGAGNDNDSV</sequence>
<accession>A0A9E6MRH9</accession>
<evidence type="ECO:0000313" key="6">
    <source>
        <dbReference type="Proteomes" id="UP000671910"/>
    </source>
</evidence>
<organism evidence="4 6">
    <name type="scientific">Xiamenia xianingshaonis</name>
    <dbReference type="NCBI Taxonomy" id="2682776"/>
    <lineage>
        <taxon>Bacteria</taxon>
        <taxon>Bacillati</taxon>
        <taxon>Actinomycetota</taxon>
        <taxon>Coriobacteriia</taxon>
        <taxon>Eggerthellales</taxon>
        <taxon>Eggerthellaceae</taxon>
        <taxon>Xiamenia</taxon>
    </lineage>
</organism>
<keyword evidence="2" id="KW-0812">Transmembrane</keyword>
<dbReference type="Proteomes" id="UP000671910">
    <property type="component" value="Chromosome"/>
</dbReference>
<evidence type="ECO:0000256" key="2">
    <source>
        <dbReference type="SAM" id="Phobius"/>
    </source>
</evidence>
<feature type="region of interest" description="Disordered" evidence="1">
    <location>
        <begin position="1"/>
        <end position="114"/>
    </location>
</feature>
<dbReference type="KEGG" id="ebz:J7S26_03880"/>
<evidence type="ECO:0000256" key="1">
    <source>
        <dbReference type="SAM" id="MobiDB-lite"/>
    </source>
</evidence>
<evidence type="ECO:0000313" key="5">
    <source>
        <dbReference type="Proteomes" id="UP000636394"/>
    </source>
</evidence>
<dbReference type="EMBL" id="WPCR01000003">
    <property type="protein sequence ID" value="NHM13683.1"/>
    <property type="molecule type" value="Genomic_DNA"/>
</dbReference>
<keyword evidence="5" id="KW-1185">Reference proteome</keyword>
<feature type="compositionally biased region" description="Basic and acidic residues" evidence="1">
    <location>
        <begin position="94"/>
        <end position="114"/>
    </location>
</feature>
<keyword evidence="2" id="KW-1133">Transmembrane helix</keyword>
<feature type="compositionally biased region" description="Acidic residues" evidence="1">
    <location>
        <begin position="71"/>
        <end position="93"/>
    </location>
</feature>
<evidence type="ECO:0000313" key="3">
    <source>
        <dbReference type="EMBL" id="NHM13683.1"/>
    </source>
</evidence>
<proteinExistence type="predicted"/>